<keyword evidence="1" id="KW-0677">Repeat</keyword>
<feature type="region of interest" description="Disordered" evidence="4">
    <location>
        <begin position="316"/>
        <end position="349"/>
    </location>
</feature>
<evidence type="ECO:0000256" key="2">
    <source>
        <dbReference type="ARBA" id="ARBA00023157"/>
    </source>
</evidence>
<evidence type="ECO:0000313" key="9">
    <source>
        <dbReference type="Proteomes" id="UP000838412"/>
    </source>
</evidence>
<dbReference type="Pfam" id="PF00431">
    <property type="entry name" value="CUB"/>
    <property type="match status" value="1"/>
</dbReference>
<organism evidence="8 9">
    <name type="scientific">Branchiostoma lanceolatum</name>
    <name type="common">Common lancelet</name>
    <name type="synonym">Amphioxus lanceolatum</name>
    <dbReference type="NCBI Taxonomy" id="7740"/>
    <lineage>
        <taxon>Eukaryota</taxon>
        <taxon>Metazoa</taxon>
        <taxon>Chordata</taxon>
        <taxon>Cephalochordata</taxon>
        <taxon>Leptocardii</taxon>
        <taxon>Amphioxiformes</taxon>
        <taxon>Branchiostomatidae</taxon>
        <taxon>Branchiostoma</taxon>
    </lineage>
</organism>
<comment type="caution">
    <text evidence="3">Lacks conserved residue(s) required for the propagation of feature annotation.</text>
</comment>
<dbReference type="PROSITE" id="PS01180">
    <property type="entry name" value="CUB"/>
    <property type="match status" value="1"/>
</dbReference>
<evidence type="ECO:0000256" key="5">
    <source>
        <dbReference type="SAM" id="Phobius"/>
    </source>
</evidence>
<feature type="region of interest" description="Disordered" evidence="4">
    <location>
        <begin position="463"/>
        <end position="483"/>
    </location>
</feature>
<dbReference type="Proteomes" id="UP000838412">
    <property type="component" value="Chromosome 19"/>
</dbReference>
<evidence type="ECO:0000256" key="1">
    <source>
        <dbReference type="ARBA" id="ARBA00022737"/>
    </source>
</evidence>
<feature type="signal peptide" evidence="6">
    <location>
        <begin position="1"/>
        <end position="25"/>
    </location>
</feature>
<evidence type="ECO:0000256" key="4">
    <source>
        <dbReference type="SAM" id="MobiDB-lite"/>
    </source>
</evidence>
<feature type="region of interest" description="Disordered" evidence="4">
    <location>
        <begin position="178"/>
        <end position="201"/>
    </location>
</feature>
<keyword evidence="9" id="KW-1185">Reference proteome</keyword>
<dbReference type="SUPFAM" id="SSF49854">
    <property type="entry name" value="Spermadhesin, CUB domain"/>
    <property type="match status" value="1"/>
</dbReference>
<name>A0A8K0EK45_BRALA</name>
<feature type="domain" description="CUB" evidence="7">
    <location>
        <begin position="32"/>
        <end position="159"/>
    </location>
</feature>
<dbReference type="CDD" id="cd00041">
    <property type="entry name" value="CUB"/>
    <property type="match status" value="1"/>
</dbReference>
<evidence type="ECO:0000313" key="8">
    <source>
        <dbReference type="EMBL" id="CAH1251684.1"/>
    </source>
</evidence>
<feature type="compositionally biased region" description="Pro residues" evidence="4">
    <location>
        <begin position="330"/>
        <end position="340"/>
    </location>
</feature>
<reference evidence="8" key="1">
    <citation type="submission" date="2022-01" db="EMBL/GenBank/DDBJ databases">
        <authorList>
            <person name="Braso-Vives M."/>
        </authorList>
    </citation>
    <scope>NUCLEOTIDE SEQUENCE</scope>
</reference>
<keyword evidence="6" id="KW-0732">Signal</keyword>
<gene>
    <name evidence="8" type="primary">MASP2</name>
    <name evidence="8" type="ORF">BLAG_LOCUS12002</name>
</gene>
<feature type="chain" id="PRO_5035420143" evidence="6">
    <location>
        <begin position="26"/>
        <end position="575"/>
    </location>
</feature>
<dbReference type="Gene3D" id="2.60.120.290">
    <property type="entry name" value="Spermadhesin, CUB domain"/>
    <property type="match status" value="1"/>
</dbReference>
<dbReference type="PANTHER" id="PTHR24251">
    <property type="entry name" value="OVOCHYMASE-RELATED"/>
    <property type="match status" value="1"/>
</dbReference>
<dbReference type="AlphaFoldDB" id="A0A8K0EK45"/>
<accession>A0A8K0EK45</accession>
<keyword evidence="5" id="KW-0812">Transmembrane</keyword>
<dbReference type="InterPro" id="IPR000859">
    <property type="entry name" value="CUB_dom"/>
</dbReference>
<protein>
    <submittedName>
        <fullName evidence="8">MASP2 protein</fullName>
    </submittedName>
</protein>
<dbReference type="OrthoDB" id="10039067at2759"/>
<evidence type="ECO:0000256" key="3">
    <source>
        <dbReference type="PROSITE-ProRule" id="PRU00059"/>
    </source>
</evidence>
<dbReference type="EMBL" id="OV696704">
    <property type="protein sequence ID" value="CAH1251684.1"/>
    <property type="molecule type" value="Genomic_DNA"/>
</dbReference>
<dbReference type="SMART" id="SM00042">
    <property type="entry name" value="CUB"/>
    <property type="match status" value="1"/>
</dbReference>
<keyword evidence="2" id="KW-1015">Disulfide bond</keyword>
<feature type="transmembrane region" description="Helical" evidence="5">
    <location>
        <begin position="213"/>
        <end position="240"/>
    </location>
</feature>
<feature type="region of interest" description="Disordered" evidence="4">
    <location>
        <begin position="554"/>
        <end position="575"/>
    </location>
</feature>
<proteinExistence type="predicted"/>
<dbReference type="PANTHER" id="PTHR24251:SF40">
    <property type="entry name" value="CUB DOMAIN-CONTAINING PROTEIN"/>
    <property type="match status" value="1"/>
</dbReference>
<keyword evidence="5" id="KW-1133">Transmembrane helix</keyword>
<evidence type="ECO:0000256" key="6">
    <source>
        <dbReference type="SAM" id="SignalP"/>
    </source>
</evidence>
<evidence type="ECO:0000259" key="7">
    <source>
        <dbReference type="PROSITE" id="PS01180"/>
    </source>
</evidence>
<feature type="compositionally biased region" description="Basic and acidic residues" evidence="4">
    <location>
        <begin position="564"/>
        <end position="575"/>
    </location>
</feature>
<sequence length="575" mass="61727">MEPWSVCATCLLLVVAGSIPTATQSTGLPPACIKMRHPEVVPVTAAGGVLTSPYFSDHHYPTHLNCLWRLSAEEGFYPVVMVEQFDLESRGGSIANYRCSDAFIVHFTDLGPDRSEYGAFCGSQIPKCFYYAGKHIDIRFVTDGNTQSNMGWRITYNASRTPVCPTDSAPVLGSTIASSTETAPNTGAGATDAPQTLTTPPGLTIIPSERPPLVGAIVGGTLACVAIVILLLLWCFCCYWRRRKRPPQVAETLANPGARPDIVVFRPGEDRTSLMNPNYGQRAEFAALAAMSSNRGATPDNCYSGDMKQPLLDGAASPVVESPRHTGPPKFIPPSPPPPSGKDWSGGPRADAFPDDVFFEDRIRTDDEYSDPGYAEIDENIAKVGDDELRLDDAGRGAAAGAAARGRDSSANVYIFSPRPKPPAKRTPPYAEVNLLEASGKGGNFTFDVAGDVLPLAEGYDEPMATASRDSGHGTAGSDADGNEVPMATRAQELEDADGYAVPMATIFPNNQSQLGYDHLQGSSETDIRKQGIGYDHLHGNKNGYDHLSRELEKPLGHRSSKYSKLDNRAQEGDL</sequence>
<dbReference type="InterPro" id="IPR035914">
    <property type="entry name" value="Sperma_CUB_dom_sf"/>
</dbReference>
<keyword evidence="5" id="KW-0472">Membrane</keyword>